<keyword evidence="5" id="KW-1015">Disulfide bond</keyword>
<dbReference type="Proteomes" id="UP001146793">
    <property type="component" value="Unassembled WGS sequence"/>
</dbReference>
<dbReference type="InterPro" id="IPR044865">
    <property type="entry name" value="MRH_dom"/>
</dbReference>
<dbReference type="PROSITE" id="PS51914">
    <property type="entry name" value="MRH"/>
    <property type="match status" value="1"/>
</dbReference>
<dbReference type="InterPro" id="IPR009011">
    <property type="entry name" value="Man6P_isomerase_rcpt-bd_dom_sf"/>
</dbReference>
<dbReference type="Pfam" id="PF23089">
    <property type="entry name" value="ELAPOR1_C"/>
    <property type="match status" value="1"/>
</dbReference>
<dbReference type="InterPro" id="IPR039181">
    <property type="entry name" value="Elapor1/2"/>
</dbReference>
<evidence type="ECO:0000256" key="2">
    <source>
        <dbReference type="ARBA" id="ARBA00007627"/>
    </source>
</evidence>
<dbReference type="SMART" id="SM01411">
    <property type="entry name" value="Ephrin_rec_like"/>
    <property type="match status" value="7"/>
</dbReference>
<evidence type="ECO:0000256" key="4">
    <source>
        <dbReference type="ARBA" id="ARBA00022729"/>
    </source>
</evidence>
<keyword evidence="3" id="KW-1003">Cell membrane</keyword>
<evidence type="ECO:0000313" key="10">
    <source>
        <dbReference type="EMBL" id="KAJ3426860.1"/>
    </source>
</evidence>
<keyword evidence="7" id="KW-1133">Transmembrane helix</keyword>
<keyword evidence="6" id="KW-0325">Glycoprotein</keyword>
<dbReference type="InterPro" id="IPR011641">
    <property type="entry name" value="Tyr-kin_ephrin_A/B_rcpt-like"/>
</dbReference>
<keyword evidence="7" id="KW-0472">Membrane</keyword>
<dbReference type="PANTHER" id="PTHR22727">
    <property type="entry name" value="PROTEIN CBG13728"/>
    <property type="match status" value="1"/>
</dbReference>
<organism evidence="10 11">
    <name type="scientific">Anaeramoeba flamelloides</name>
    <dbReference type="NCBI Taxonomy" id="1746091"/>
    <lineage>
        <taxon>Eukaryota</taxon>
        <taxon>Metamonada</taxon>
        <taxon>Anaeramoebidae</taxon>
        <taxon>Anaeramoeba</taxon>
    </lineage>
</organism>
<evidence type="ECO:0000256" key="6">
    <source>
        <dbReference type="ARBA" id="ARBA00023180"/>
    </source>
</evidence>
<dbReference type="InterPro" id="IPR056606">
    <property type="entry name" value="Elapor1/2_C"/>
</dbReference>
<reference evidence="10" key="1">
    <citation type="submission" date="2022-08" db="EMBL/GenBank/DDBJ databases">
        <title>Novel sulphate-reducing endosymbionts in the free-living metamonad Anaeramoeba.</title>
        <authorList>
            <person name="Jerlstrom-Hultqvist J."/>
            <person name="Cepicka I."/>
            <person name="Gallot-Lavallee L."/>
            <person name="Salas-Leiva D."/>
            <person name="Curtis B.A."/>
            <person name="Zahonova K."/>
            <person name="Pipaliya S."/>
            <person name="Dacks J."/>
            <person name="Roger A.J."/>
        </authorList>
    </citation>
    <scope>NUCLEOTIDE SEQUENCE</scope>
    <source>
        <strain evidence="10">Busselton2</strain>
    </source>
</reference>
<proteinExistence type="inferred from homology"/>
<evidence type="ECO:0000259" key="9">
    <source>
        <dbReference type="PROSITE" id="PS51914"/>
    </source>
</evidence>
<dbReference type="PANTHER" id="PTHR22727:SF15">
    <property type="entry name" value="MRH DOMAIN-CONTAINING PROTEIN"/>
    <property type="match status" value="1"/>
</dbReference>
<dbReference type="Pfam" id="PF07699">
    <property type="entry name" value="Ephrin_rec_like"/>
    <property type="match status" value="2"/>
</dbReference>
<evidence type="ECO:0000256" key="1">
    <source>
        <dbReference type="ARBA" id="ARBA00004251"/>
    </source>
</evidence>
<comment type="caution">
    <text evidence="10">The sequence shown here is derived from an EMBL/GenBank/DDBJ whole genome shotgun (WGS) entry which is preliminary data.</text>
</comment>
<evidence type="ECO:0000256" key="7">
    <source>
        <dbReference type="SAM" id="Phobius"/>
    </source>
</evidence>
<evidence type="ECO:0000256" key="5">
    <source>
        <dbReference type="ARBA" id="ARBA00023157"/>
    </source>
</evidence>
<protein>
    <recommendedName>
        <fullName evidence="9">MRH domain-containing protein</fullName>
    </recommendedName>
</protein>
<feature type="signal peptide" evidence="8">
    <location>
        <begin position="1"/>
        <end position="18"/>
    </location>
</feature>
<keyword evidence="4 8" id="KW-0732">Signal</keyword>
<feature type="transmembrane region" description="Helical" evidence="7">
    <location>
        <begin position="1720"/>
        <end position="1740"/>
    </location>
</feature>
<keyword evidence="7" id="KW-0812">Transmembrane</keyword>
<dbReference type="GO" id="GO:0005886">
    <property type="term" value="C:plasma membrane"/>
    <property type="evidence" value="ECO:0007669"/>
    <property type="project" value="UniProtKB-SubCell"/>
</dbReference>
<sequence length="1817" mass="207471">MKDSLIILFFVLIGVVFLQECTTSDYKAIFTDCDQNVRKAAYFWKEPKTCEGGIGLPTSYENIDCSCILQDYEIQYTECVDGSRNKTSVKKTNCVDGVTPPQPEEGIPCECVEADYSGIYSECINNTRDLFWYWISPKICEGGISELPDNIEDLPCDIYCLEGNYLPLGKTVCEECEKGKSSYGEGEEFNEWEEWPSTKFKTYCEYGTGQDGECHGWELKGTYIINGNPGIISSNSTLEYWDYFVTDDYNYISFKYTIDGVQNHEGLIFEIDGEVKLGLEYYQIKTKTVRFKLPKGLHKFKWVYYNDETVCNIKSYGQIEEIVAQGTEYSTSECKLCPIGWYIDQKGSTECIECGRNYYSERQYGSTICKECSDTEYSDPGSWKCNDKEPCADQDYESYYSVCNEDSTRTKYWKLIEPVICDMTRGVTPDEKPPEPNKSCRICDPGEIKVKNRTDESGIFNYYCSACPIGSKRAIDDDQCVPCPEGTQAPRTLYFHNFEKWPKDFTTICTNECGTSGWRRNENILDSGEGHLGLVESILTYKFESEIESSFVNITFSLNCEDNSNMLLDSKCGLNFYLNDKLTFQFWSQNITTKTVQLPIHEVRENELNIKFWKRYLASNNTNNDHAKIIQIILQGITDGGAPSCQLCPNGTYSSGATNKCIKCEPGTYNNNKGLTTCFACPENTFNDEYGSDKCLQCGFGTFSEPGSTNCDDKDCVFQFDQDLIYNLSALSTPNEMEGPINDPYGNEYYINLCYLVNSKDYCINDQGENLITHSCQKSKNKNNSIDIGNRIEILELGNDNDNDNNNNNNNLVYLNNNKDEYYNNLVKNSIQINNFVTNIRNEGLMFRLLSGDEEGCDKQRYSNITLLCDTSIDKGKIEPVSNIENPKFSCHYEFTWRTKYACRKCTERDYNHYYTNCENDQRMKIYYWIENPKMCYGGMELPEDEQTECEGNKICHSGTYVDGEECIGCIEGRYSTGQNLFFEYEKLNDLGTIGQNLTSFITGCEGFECTCWNYSYNNLQNGIGESSWLKLIKNFKDIGKIEFNVNQYFINLNKQNLPIPRFVFKIDGKKMISNSNNFFTSKFQYQSFKFDVDSIGTHEFEWVVFNSSSPLNQIEINNITLLNVDKSKQLCTECEMGFYSADNSSANCLICPINTYNDNLGSTACSNCGIGTYSYDGFAHCKSKNDCTEDDWYIHWEDCNPEDRTRKGHYKFYKPKNCIGDLPSDEEPVIEPCLSCYPGTFLNEATNLCEICKDGEYTDIIDAKECQSSKPGYVPIKSVQYTNYESNHNLILENHIQDQIETYCSGNGCGFSKGWRLRSDHLDSGFGSLVGGSFKSILNFKFKTNIIEENGSFQFSYKFNNSIDIASLTLVINNVPLFEFNSLDGASENSMWMTKNVSLDIGEYEINFVYYQLDSLKSYQKCSLKDIQFYATSAGTSKHIKSCSNGSYSPSSKSTKCLLCEPGSYSISEDSNGNDKGILECTKCPENQYNEDYGLTNCFGCGVGTWGNKELGSTDCLNDCTYSADKDQIFDFTKIVEKKPIIKIFNNARKNEIIYLSLCSKIVNSLYCHEENSFVCKNLTSYGYILNFDYPLPTQKYPNKDGVVIEYLPKVPVTKDSNYIEIDQESSFKTIVYMICNQSIQDIGTPTIIQNQEVDLIEIEWHSLYGCRVCKEEDFTKIESSCVDRKKNITWAQSPDCWSNSKKNDQINIECREVEVNSYVIYFSVSGFVLIVIIILILYRQKRKLQNKYKKIKEKQKEEGNVFDDNNLFSSGNESPSYNINGNPLNNNENQIVRFSESSDSQIENVPIINNIQDSD</sequence>
<evidence type="ECO:0000256" key="3">
    <source>
        <dbReference type="ARBA" id="ARBA00022475"/>
    </source>
</evidence>
<name>A0AAV7YD43_9EUKA</name>
<dbReference type="Gene3D" id="2.10.50.10">
    <property type="entry name" value="Tumor Necrosis Factor Receptor, subunit A, domain 2"/>
    <property type="match status" value="3"/>
</dbReference>
<evidence type="ECO:0000313" key="11">
    <source>
        <dbReference type="Proteomes" id="UP001146793"/>
    </source>
</evidence>
<gene>
    <name evidence="10" type="ORF">M0812_26430</name>
</gene>
<comment type="similarity">
    <text evidence="2">Belongs to the ELAPOR family.</text>
</comment>
<dbReference type="SUPFAM" id="SSF50911">
    <property type="entry name" value="Mannose 6-phosphate receptor domain"/>
    <property type="match status" value="2"/>
</dbReference>
<dbReference type="EMBL" id="JANTQA010000063">
    <property type="protein sequence ID" value="KAJ3426860.1"/>
    <property type="molecule type" value="Genomic_DNA"/>
</dbReference>
<evidence type="ECO:0000256" key="8">
    <source>
        <dbReference type="SAM" id="SignalP"/>
    </source>
</evidence>
<feature type="domain" description="MRH" evidence="9">
    <location>
        <begin position="714"/>
        <end position="905"/>
    </location>
</feature>
<accession>A0AAV7YD43</accession>
<comment type="subcellular location">
    <subcellularLocation>
        <location evidence="1">Cell membrane</location>
        <topology evidence="1">Single-pass type I membrane protein</topology>
    </subcellularLocation>
</comment>
<dbReference type="Gene3D" id="2.70.130.10">
    <property type="entry name" value="Mannose-6-phosphate receptor binding domain"/>
    <property type="match status" value="2"/>
</dbReference>
<feature type="chain" id="PRO_5043608471" description="MRH domain-containing protein" evidence="8">
    <location>
        <begin position="19"/>
        <end position="1817"/>
    </location>
</feature>